<gene>
    <name evidence="6" type="ORF">M378DRAFT_22447</name>
</gene>
<dbReference type="Proteomes" id="UP000054549">
    <property type="component" value="Unassembled WGS sequence"/>
</dbReference>
<protein>
    <recommendedName>
        <fullName evidence="3">beta-N-acetylhexosaminidase</fullName>
        <ecNumber evidence="3">3.2.1.52</ecNumber>
    </recommendedName>
</protein>
<evidence type="ECO:0000313" key="6">
    <source>
        <dbReference type="EMBL" id="KIL67753.1"/>
    </source>
</evidence>
<proteinExistence type="inferred from homology"/>
<accession>A0A0C2XFU7</accession>
<evidence type="ECO:0000313" key="7">
    <source>
        <dbReference type="Proteomes" id="UP000054549"/>
    </source>
</evidence>
<organism evidence="6 7">
    <name type="scientific">Amanita muscaria (strain Koide BX008)</name>
    <dbReference type="NCBI Taxonomy" id="946122"/>
    <lineage>
        <taxon>Eukaryota</taxon>
        <taxon>Fungi</taxon>
        <taxon>Dikarya</taxon>
        <taxon>Basidiomycota</taxon>
        <taxon>Agaricomycotina</taxon>
        <taxon>Agaricomycetes</taxon>
        <taxon>Agaricomycetidae</taxon>
        <taxon>Agaricales</taxon>
        <taxon>Pluteineae</taxon>
        <taxon>Amanitaceae</taxon>
        <taxon>Amanita</taxon>
    </lineage>
</organism>
<dbReference type="Pfam" id="PF00728">
    <property type="entry name" value="Glyco_hydro_20"/>
    <property type="match status" value="1"/>
</dbReference>
<keyword evidence="7" id="KW-1185">Reference proteome</keyword>
<name>A0A0C2XFU7_AMAMK</name>
<dbReference type="Gene3D" id="3.20.20.80">
    <property type="entry name" value="Glycosidases"/>
    <property type="match status" value="1"/>
</dbReference>
<dbReference type="SUPFAM" id="SSF51445">
    <property type="entry name" value="(Trans)glycosidases"/>
    <property type="match status" value="1"/>
</dbReference>
<dbReference type="InterPro" id="IPR015883">
    <property type="entry name" value="Glyco_hydro_20_cat"/>
</dbReference>
<dbReference type="OrthoDB" id="428480at2759"/>
<dbReference type="EC" id="3.2.1.52" evidence="3"/>
<evidence type="ECO:0000256" key="2">
    <source>
        <dbReference type="ARBA" id="ARBA00006285"/>
    </source>
</evidence>
<dbReference type="InterPro" id="IPR017853">
    <property type="entry name" value="GH"/>
</dbReference>
<dbReference type="AlphaFoldDB" id="A0A0C2XFU7"/>
<sequence length="291" mass="32496">MSRLWHRKASKSFMLRQTTSTLTAVAVYGLATTPQGTAGAIHSRPGKRLSYTFNPTANLTEAQSKLIMGGEHLLWTEQSGPSNLDPIVWPRGATSAELWWSGAGGNVDTALPTLQRRFVPFLAKRSQHNPASAPLLQLCGLPPIRTFTSVKLLELEKQRQAFQAHHIRVLDEAKLTGDPDPHALGLAKQDPGFEEAKLDQWGGPGDVHPAIHYGLYLFQGWLTSEHSRTQTYIIDALLFHYFGATWQVQVRKIFLKLFHSKAWKTTLTEMPEAEKQHVHSFYALCPAPCLI</sequence>
<dbReference type="GO" id="GO:0004563">
    <property type="term" value="F:beta-N-acetylhexosaminidase activity"/>
    <property type="evidence" value="ECO:0007669"/>
    <property type="project" value="UniProtKB-EC"/>
</dbReference>
<comment type="catalytic activity">
    <reaction evidence="1">
        <text>Hydrolysis of terminal non-reducing N-acetyl-D-hexosamine residues in N-acetyl-beta-D-hexosaminides.</text>
        <dbReference type="EC" id="3.2.1.52"/>
    </reaction>
</comment>
<evidence type="ECO:0000256" key="1">
    <source>
        <dbReference type="ARBA" id="ARBA00001231"/>
    </source>
</evidence>
<dbReference type="InParanoid" id="A0A0C2XFU7"/>
<dbReference type="GO" id="GO:0005975">
    <property type="term" value="P:carbohydrate metabolic process"/>
    <property type="evidence" value="ECO:0007669"/>
    <property type="project" value="InterPro"/>
</dbReference>
<dbReference type="HOGENOM" id="CLU_956363_0_0_1"/>
<comment type="similarity">
    <text evidence="2">Belongs to the glycosyl hydrolase 20 family.</text>
</comment>
<feature type="domain" description="Glycoside hydrolase family 20 catalytic" evidence="5">
    <location>
        <begin position="50"/>
        <end position="102"/>
    </location>
</feature>
<evidence type="ECO:0000256" key="4">
    <source>
        <dbReference type="ARBA" id="ARBA00022801"/>
    </source>
</evidence>
<evidence type="ECO:0000256" key="3">
    <source>
        <dbReference type="ARBA" id="ARBA00012663"/>
    </source>
</evidence>
<reference evidence="6 7" key="1">
    <citation type="submission" date="2014-04" db="EMBL/GenBank/DDBJ databases">
        <title>Evolutionary Origins and Diversification of the Mycorrhizal Mutualists.</title>
        <authorList>
            <consortium name="DOE Joint Genome Institute"/>
            <consortium name="Mycorrhizal Genomics Consortium"/>
            <person name="Kohler A."/>
            <person name="Kuo A."/>
            <person name="Nagy L.G."/>
            <person name="Floudas D."/>
            <person name="Copeland A."/>
            <person name="Barry K.W."/>
            <person name="Cichocki N."/>
            <person name="Veneault-Fourrey C."/>
            <person name="LaButti K."/>
            <person name="Lindquist E.A."/>
            <person name="Lipzen A."/>
            <person name="Lundell T."/>
            <person name="Morin E."/>
            <person name="Murat C."/>
            <person name="Riley R."/>
            <person name="Ohm R."/>
            <person name="Sun H."/>
            <person name="Tunlid A."/>
            <person name="Henrissat B."/>
            <person name="Grigoriev I.V."/>
            <person name="Hibbett D.S."/>
            <person name="Martin F."/>
        </authorList>
    </citation>
    <scope>NUCLEOTIDE SEQUENCE [LARGE SCALE GENOMIC DNA]</scope>
    <source>
        <strain evidence="6 7">Koide BX008</strain>
    </source>
</reference>
<dbReference type="EMBL" id="KN818230">
    <property type="protein sequence ID" value="KIL67753.1"/>
    <property type="molecule type" value="Genomic_DNA"/>
</dbReference>
<evidence type="ECO:0000259" key="5">
    <source>
        <dbReference type="Pfam" id="PF00728"/>
    </source>
</evidence>
<keyword evidence="4 6" id="KW-0378">Hydrolase</keyword>